<evidence type="ECO:0000313" key="2">
    <source>
        <dbReference type="EMBL" id="KEQ62174.1"/>
    </source>
</evidence>
<sequence>YPYLQNSYNNAMLSDVVLCFGDNKVYTHKIILIAASGVFHAAFNSKFPNADQGTFEIKGQSDNAVYAMLHHFYNKPLDRSVLTTDFD</sequence>
<dbReference type="SUPFAM" id="SSF54695">
    <property type="entry name" value="POZ domain"/>
    <property type="match status" value="1"/>
</dbReference>
<keyword evidence="3" id="KW-1185">Reference proteome</keyword>
<feature type="domain" description="BTB" evidence="1">
    <location>
        <begin position="14"/>
        <end position="81"/>
    </location>
</feature>
<dbReference type="Pfam" id="PF00651">
    <property type="entry name" value="BTB"/>
    <property type="match status" value="1"/>
</dbReference>
<organism evidence="2 3">
    <name type="scientific">Aureobasidium melanogenum (strain CBS 110374)</name>
    <name type="common">Aureobasidium pullulans var. melanogenum</name>
    <dbReference type="NCBI Taxonomy" id="1043003"/>
    <lineage>
        <taxon>Eukaryota</taxon>
        <taxon>Fungi</taxon>
        <taxon>Dikarya</taxon>
        <taxon>Ascomycota</taxon>
        <taxon>Pezizomycotina</taxon>
        <taxon>Dothideomycetes</taxon>
        <taxon>Dothideomycetidae</taxon>
        <taxon>Dothideales</taxon>
        <taxon>Saccotheciaceae</taxon>
        <taxon>Aureobasidium</taxon>
    </lineage>
</organism>
<feature type="non-terminal residue" evidence="2">
    <location>
        <position position="1"/>
    </location>
</feature>
<dbReference type="AlphaFoldDB" id="A0A074VSH2"/>
<name>A0A074VSH2_AURM1</name>
<dbReference type="RefSeq" id="XP_040879197.1">
    <property type="nucleotide sequence ID" value="XM_041021948.1"/>
</dbReference>
<accession>A0A074VSH2</accession>
<dbReference type="Proteomes" id="UP000030672">
    <property type="component" value="Unassembled WGS sequence"/>
</dbReference>
<evidence type="ECO:0000259" key="1">
    <source>
        <dbReference type="PROSITE" id="PS50097"/>
    </source>
</evidence>
<dbReference type="EMBL" id="KL584835">
    <property type="protein sequence ID" value="KEQ62174.1"/>
    <property type="molecule type" value="Genomic_DNA"/>
</dbReference>
<dbReference type="InterPro" id="IPR000210">
    <property type="entry name" value="BTB/POZ_dom"/>
</dbReference>
<dbReference type="InterPro" id="IPR011333">
    <property type="entry name" value="SKP1/BTB/POZ_sf"/>
</dbReference>
<dbReference type="STRING" id="1043003.A0A074VSH2"/>
<evidence type="ECO:0000313" key="3">
    <source>
        <dbReference type="Proteomes" id="UP000030672"/>
    </source>
</evidence>
<protein>
    <recommendedName>
        <fullName evidence="1">BTB domain-containing protein</fullName>
    </recommendedName>
</protein>
<dbReference type="PROSITE" id="PS50097">
    <property type="entry name" value="BTB"/>
    <property type="match status" value="1"/>
</dbReference>
<dbReference type="Gene3D" id="3.30.710.10">
    <property type="entry name" value="Potassium Channel Kv1.1, Chain A"/>
    <property type="match status" value="1"/>
</dbReference>
<dbReference type="GeneID" id="63915321"/>
<dbReference type="HOGENOM" id="CLU_2489280_0_0_1"/>
<reference evidence="2 3" key="1">
    <citation type="journal article" date="2014" name="BMC Genomics">
        <title>Genome sequencing of four Aureobasidium pullulans varieties: biotechnological potential, stress tolerance, and description of new species.</title>
        <authorList>
            <person name="Gostin Ar C."/>
            <person name="Ohm R.A."/>
            <person name="Kogej T."/>
            <person name="Sonjak S."/>
            <person name="Turk M."/>
            <person name="Zajc J."/>
            <person name="Zalar P."/>
            <person name="Grube M."/>
            <person name="Sun H."/>
            <person name="Han J."/>
            <person name="Sharma A."/>
            <person name="Chiniquy J."/>
            <person name="Ngan C.Y."/>
            <person name="Lipzen A."/>
            <person name="Barry K."/>
            <person name="Grigoriev I.V."/>
            <person name="Gunde-Cimerman N."/>
        </authorList>
    </citation>
    <scope>NUCLEOTIDE SEQUENCE [LARGE SCALE GENOMIC DNA]</scope>
    <source>
        <strain evidence="2 3">CBS 110374</strain>
    </source>
</reference>
<proteinExistence type="predicted"/>
<dbReference type="CDD" id="cd18186">
    <property type="entry name" value="BTB_POZ_ZBTB_KLHL-like"/>
    <property type="match status" value="1"/>
</dbReference>
<gene>
    <name evidence="2" type="ORF">M437DRAFT_50096</name>
</gene>